<feature type="compositionally biased region" description="Basic and acidic residues" evidence="1">
    <location>
        <begin position="748"/>
        <end position="760"/>
    </location>
</feature>
<dbReference type="GO" id="GO:0034080">
    <property type="term" value="P:CENP-A containing chromatin assembly"/>
    <property type="evidence" value="ECO:0007669"/>
    <property type="project" value="TreeGrafter"/>
</dbReference>
<dbReference type="STRING" id="1365824.V5EZZ0"/>
<dbReference type="OMA" id="FRAYMLD"/>
<reference evidence="3" key="1">
    <citation type="journal article" date="2013" name="Genome Announc.">
        <title>Draft genome sequence of Pseudozyma brasiliensis sp. nov. strain GHG001, a high producer of endo-1,4-xylanase isolated from an insect pest of sugarcane.</title>
        <authorList>
            <person name="Oliveira J.V.D.C."/>
            <person name="dos Santos R.A.C."/>
            <person name="Borges T.A."/>
            <person name="Riano-Pachon D.M."/>
            <person name="Goldman G.H."/>
        </authorList>
    </citation>
    <scope>NUCLEOTIDE SEQUENCE [LARGE SCALE GENOMIC DNA]</scope>
    <source>
        <strain evidence="3">GHG001</strain>
    </source>
</reference>
<dbReference type="EMBL" id="KI545852">
    <property type="protein sequence ID" value="EST09538.1"/>
    <property type="molecule type" value="Genomic_DNA"/>
</dbReference>
<gene>
    <name evidence="2" type="ORF">PSEUBRA_SCAF10g05516</name>
</gene>
<feature type="compositionally biased region" description="Acidic residues" evidence="1">
    <location>
        <begin position="77"/>
        <end position="88"/>
    </location>
</feature>
<feature type="compositionally biased region" description="Basic and acidic residues" evidence="1">
    <location>
        <begin position="687"/>
        <end position="697"/>
    </location>
</feature>
<feature type="compositionally biased region" description="Basic and acidic residues" evidence="1">
    <location>
        <begin position="787"/>
        <end position="798"/>
    </location>
</feature>
<proteinExistence type="predicted"/>
<organism evidence="2 3">
    <name type="scientific">Kalmanozyma brasiliensis (strain GHG001)</name>
    <name type="common">Yeast</name>
    <name type="synonym">Pseudozyma brasiliensis</name>
    <dbReference type="NCBI Taxonomy" id="1365824"/>
    <lineage>
        <taxon>Eukaryota</taxon>
        <taxon>Fungi</taxon>
        <taxon>Dikarya</taxon>
        <taxon>Basidiomycota</taxon>
        <taxon>Ustilaginomycotina</taxon>
        <taxon>Ustilaginomycetes</taxon>
        <taxon>Ustilaginales</taxon>
        <taxon>Ustilaginaceae</taxon>
        <taxon>Kalmanozyma</taxon>
    </lineage>
</organism>
<dbReference type="eggNOG" id="ENOG502QU9H">
    <property type="taxonomic scope" value="Eukaryota"/>
</dbReference>
<dbReference type="GO" id="GO:0000939">
    <property type="term" value="C:inner kinetochore"/>
    <property type="evidence" value="ECO:0007669"/>
    <property type="project" value="TreeGrafter"/>
</dbReference>
<sequence length="1091" mass="115562">MAMRTNSAPEAGISAVLSTYANFYPDLLFPELLGGGGAGSSAIAGGSAAGLKYPDSDWIASVLLAHARCARRRDGETVESDDEAETDAEAGGRAAKKQRLSSKAVRDGADGDEAAITSAAPTSIPIPNLVTIQPLNSAQKAFGTHPSLITELSSLRHLAHSLDRLVLPSQAAAMLGSGFGSRLMRVAVLAGATITNEDSLSQTIPAGRRNRQAEQDLCWARLSDWLESVLSDELGVQTRSTQRQQLKLPATEAEFKRLAALLRRTRYVFELAEQMPVRLEDLTSTVLLAIAQVAEADSTQAHDPAVDAKNVWSERWDQLAREVLPFVPLVTPSDLASFEERFLAPLEVLATSSKVSLDTSAAVLLALSGMLDNWGSRDWSNIGKTLDARHSYRWGIANLDAAIDYTELISSVSARTDALATSLIGLYPRHVLIEHAVLSVYEMLSGPLAGMRASATIPALPLFAFTLHATTLVPVSRLCGLVQDLRSAFEDHNAGTHPAPTIDGGLESKVYDLRSTFFEEENLATLNSNVTLVANLVWLGKLVTGTDVVGGLPAGIDEAVLADLTQRGDDLNLKLATLANTPFSRAMSHISERFANVYCSQRDAESAEHDGGIRGPVTVKTLKAAKKNGIPAGWTHTDFRAYMLDWLDREGAHGMYELLKNILVTFGNAPTASAQSKSLKVKLTKPKSRDATPHEESATSTPASSGKKVTLKANGKKRSVADLRELGDESDDEEAAQSGDDFVPEQGPVDKKYGKRDRQTRNKARATIADDEEEEEPVKVPQRKRAKLEDSKPDDGGKRKARSGKGARRTVDYSSDEDEAMVDAASDEDDDLPNAAATGTDDEFEEDVGPAAGKKRKSDSGKKAAPRAGPSAKSTAGPGGKKAATSASAATASTAGANKAMSSEARMRASIDAALDKKAPSAAPTKLNPQASAFRPGGALKPGAPAGGASTPTGAGKPTSTTSTVKRPSGKPAFGKSMSGWDSLFGPLSGLSSPTASGSAKPTPPKAAPPVSATGIRPDPVLEAASAADVQRLKGEAVEEHLNTDECFDLLAHADIMLAFERGLYVEDRKLASRLRPFVWRAGGVIHGKQT</sequence>
<dbReference type="HOGENOM" id="CLU_003568_0_0_1"/>
<dbReference type="AlphaFoldDB" id="V5EZZ0"/>
<protein>
    <submittedName>
        <fullName evidence="2">Uncharacterized protein</fullName>
    </submittedName>
</protein>
<name>V5EZZ0_KALBG</name>
<feature type="compositionally biased region" description="Basic and acidic residues" evidence="1">
    <location>
        <begin position="905"/>
        <end position="919"/>
    </location>
</feature>
<feature type="region of interest" description="Disordered" evidence="1">
    <location>
        <begin position="72"/>
        <end position="108"/>
    </location>
</feature>
<feature type="compositionally biased region" description="Low complexity" evidence="1">
    <location>
        <begin position="983"/>
        <end position="1001"/>
    </location>
</feature>
<dbReference type="PANTHER" id="PTHR48208:SF2">
    <property type="entry name" value="CENTROMERE PROTEIN I"/>
    <property type="match status" value="1"/>
</dbReference>
<evidence type="ECO:0000313" key="3">
    <source>
        <dbReference type="Proteomes" id="UP000019377"/>
    </source>
</evidence>
<feature type="compositionally biased region" description="Low complexity" evidence="1">
    <location>
        <begin position="872"/>
        <end position="900"/>
    </location>
</feature>
<accession>V5EZZ0</accession>
<dbReference type="PANTHER" id="PTHR48208">
    <property type="entry name" value="CENTROMERE PROTEIN I"/>
    <property type="match status" value="1"/>
</dbReference>
<feature type="compositionally biased region" description="Acidic residues" evidence="1">
    <location>
        <begin position="814"/>
        <end position="832"/>
    </location>
</feature>
<feature type="compositionally biased region" description="Basic residues" evidence="1">
    <location>
        <begin position="799"/>
        <end position="808"/>
    </location>
</feature>
<evidence type="ECO:0000256" key="1">
    <source>
        <dbReference type="SAM" id="MobiDB-lite"/>
    </source>
</evidence>
<dbReference type="OrthoDB" id="2556338at2759"/>
<dbReference type="GeneID" id="27416682"/>
<dbReference type="Proteomes" id="UP000019377">
    <property type="component" value="Unassembled WGS sequence"/>
</dbReference>
<evidence type="ECO:0000313" key="2">
    <source>
        <dbReference type="EMBL" id="EST09538.1"/>
    </source>
</evidence>
<feature type="compositionally biased region" description="Low complexity" evidence="1">
    <location>
        <begin position="936"/>
        <end position="959"/>
    </location>
</feature>
<feature type="region of interest" description="Disordered" evidence="1">
    <location>
        <begin position="674"/>
        <end position="1017"/>
    </location>
</feature>
<keyword evidence="3" id="KW-1185">Reference proteome</keyword>
<dbReference type="GO" id="GO:0000070">
    <property type="term" value="P:mitotic sister chromatid segregation"/>
    <property type="evidence" value="ECO:0007669"/>
    <property type="project" value="TreeGrafter"/>
</dbReference>